<protein>
    <submittedName>
        <fullName evidence="1">Uncharacterized protein</fullName>
    </submittedName>
</protein>
<dbReference type="EMBL" id="APQI01000004">
    <property type="protein sequence ID" value="ENV99008.1"/>
    <property type="molecule type" value="Genomic_DNA"/>
</dbReference>
<proteinExistence type="predicted"/>
<reference evidence="1 2" key="1">
    <citation type="submission" date="2013-02" db="EMBL/GenBank/DDBJ databases">
        <title>The Genome Sequence of Acinetobacter calcoaceticus CIP 81.8.</title>
        <authorList>
            <consortium name="The Broad Institute Genome Sequencing Platform"/>
            <consortium name="The Broad Institute Genome Sequencing Center for Infectious Disease"/>
            <person name="Cerqueira G."/>
            <person name="Feldgarden M."/>
            <person name="Courvalin P."/>
            <person name="Perichon B."/>
            <person name="Grillot-Courvalin C."/>
            <person name="Clermont D."/>
            <person name="Rocha E."/>
            <person name="Yoon E.-J."/>
            <person name="Nemec A."/>
            <person name="Walker B."/>
            <person name="Young S.K."/>
            <person name="Zeng Q."/>
            <person name="Gargeya S."/>
            <person name="Fitzgerald M."/>
            <person name="Haas B."/>
            <person name="Abouelleil A."/>
            <person name="Alvarado L."/>
            <person name="Arachchi H.M."/>
            <person name="Berlin A.M."/>
            <person name="Chapman S.B."/>
            <person name="Dewar J."/>
            <person name="Goldberg J."/>
            <person name="Griggs A."/>
            <person name="Gujja S."/>
            <person name="Hansen M."/>
            <person name="Howarth C."/>
            <person name="Imamovic A."/>
            <person name="Larimer J."/>
            <person name="McCowan C."/>
            <person name="Murphy C."/>
            <person name="Neiman D."/>
            <person name="Pearson M."/>
            <person name="Priest M."/>
            <person name="Roberts A."/>
            <person name="Saif S."/>
            <person name="Shea T."/>
            <person name="Sisk P."/>
            <person name="Sykes S."/>
            <person name="Wortman J."/>
            <person name="Nusbaum C."/>
            <person name="Birren B."/>
        </authorList>
    </citation>
    <scope>NUCLEOTIDE SEQUENCE [LARGE SCALE GENOMIC DNA]</scope>
    <source>
        <strain evidence="1 2">CIP 81.8</strain>
    </source>
</reference>
<gene>
    <name evidence="1" type="ORF">F936_02091</name>
</gene>
<keyword evidence="2" id="KW-1185">Reference proteome</keyword>
<name>A0ABN0K5Y6_ACICA</name>
<evidence type="ECO:0000313" key="1">
    <source>
        <dbReference type="EMBL" id="ENV99008.1"/>
    </source>
</evidence>
<dbReference type="RefSeq" id="WP_005047266.1">
    <property type="nucleotide sequence ID" value="NZ_KB849780.1"/>
</dbReference>
<organism evidence="1 2">
    <name type="scientific">Acinetobacter calcoaceticus DSM 30006 = CIP 81.8</name>
    <dbReference type="NCBI Taxonomy" id="981331"/>
    <lineage>
        <taxon>Bacteria</taxon>
        <taxon>Pseudomonadati</taxon>
        <taxon>Pseudomonadota</taxon>
        <taxon>Gammaproteobacteria</taxon>
        <taxon>Moraxellales</taxon>
        <taxon>Moraxellaceae</taxon>
        <taxon>Acinetobacter</taxon>
        <taxon>Acinetobacter calcoaceticus/baumannii complex</taxon>
    </lineage>
</organism>
<comment type="caution">
    <text evidence="1">The sequence shown here is derived from an EMBL/GenBank/DDBJ whole genome shotgun (WGS) entry which is preliminary data.</text>
</comment>
<evidence type="ECO:0000313" key="2">
    <source>
        <dbReference type="Proteomes" id="UP000013024"/>
    </source>
</evidence>
<accession>A0ABN0K5Y6</accession>
<dbReference type="Proteomes" id="UP000013024">
    <property type="component" value="Unassembled WGS sequence"/>
</dbReference>
<dbReference type="GeneID" id="92921846"/>
<sequence>MILDRQLQLELLNKMSTTYPEYYDFRDEYEYGTDAYNKVVANLTYLIQHDLIEERSLLFSRSMSGKKQPQIHLPTINHNGMDFLADDGGLSAILGVVTIKFEANQLKAILEAKIMASDLSPERKQSMIDVLRELPAESIKHLTTKIVDTGYDNLESLMNLIQSTLF</sequence>